<dbReference type="PANTHER" id="PTHR19877">
    <property type="entry name" value="EUKARYOTIC TRANSLATION INITIATION FACTOR 3 SUBUNIT I"/>
    <property type="match status" value="1"/>
</dbReference>
<evidence type="ECO:0000313" key="6">
    <source>
        <dbReference type="EMBL" id="KAL3614620.1"/>
    </source>
</evidence>
<dbReference type="Pfam" id="PF00400">
    <property type="entry name" value="WD40"/>
    <property type="match status" value="1"/>
</dbReference>
<evidence type="ECO:0000313" key="7">
    <source>
        <dbReference type="Proteomes" id="UP001632038"/>
    </source>
</evidence>
<keyword evidence="2" id="KW-0677">Repeat</keyword>
<evidence type="ECO:0000256" key="4">
    <source>
        <dbReference type="ARBA" id="ARBA00040390"/>
    </source>
</evidence>
<dbReference type="GO" id="GO:0003743">
    <property type="term" value="F:translation initiation factor activity"/>
    <property type="evidence" value="ECO:0007669"/>
    <property type="project" value="UniProtKB-KW"/>
</dbReference>
<protein>
    <recommendedName>
        <fullName evidence="4">Serine-threonine kinase receptor-associated protein</fullName>
    </recommendedName>
</protein>
<organism evidence="6 7">
    <name type="scientific">Castilleja foliolosa</name>
    <dbReference type="NCBI Taxonomy" id="1961234"/>
    <lineage>
        <taxon>Eukaryota</taxon>
        <taxon>Viridiplantae</taxon>
        <taxon>Streptophyta</taxon>
        <taxon>Embryophyta</taxon>
        <taxon>Tracheophyta</taxon>
        <taxon>Spermatophyta</taxon>
        <taxon>Magnoliopsida</taxon>
        <taxon>eudicotyledons</taxon>
        <taxon>Gunneridae</taxon>
        <taxon>Pentapetalae</taxon>
        <taxon>asterids</taxon>
        <taxon>lamiids</taxon>
        <taxon>Lamiales</taxon>
        <taxon>Orobanchaceae</taxon>
        <taxon>Pedicularideae</taxon>
        <taxon>Castillejinae</taxon>
        <taxon>Castilleja</taxon>
    </lineage>
</organism>
<dbReference type="EMBL" id="JAVIJP010000104">
    <property type="protein sequence ID" value="KAL3614620.1"/>
    <property type="molecule type" value="Genomic_DNA"/>
</dbReference>
<dbReference type="PANTHER" id="PTHR19877:SF1">
    <property type="entry name" value="EUKARYOTIC TRANSLATION INITIATION FACTOR 3 SUBUNIT I"/>
    <property type="match status" value="1"/>
</dbReference>
<sequence>MCEQVPKYVHNAKGNGLNLVITTDPFMEHKSAIHVKRIARDPKDRELLNKSDEEDGRKKPITSLVKSEDGTHFLTSSLDKSGKLWDSRTLKLIKTYEHPVNAVAMSPLFDRVVLGGGQDASSVTTTYNPGTKFQAKFYDKILTKEIGGVKGHFGPINAL</sequence>
<keyword evidence="1 5" id="KW-0853">WD repeat</keyword>
<dbReference type="Proteomes" id="UP001632038">
    <property type="component" value="Unassembled WGS sequence"/>
</dbReference>
<dbReference type="PROSITE" id="PS50082">
    <property type="entry name" value="WD_REPEATS_2"/>
    <property type="match status" value="1"/>
</dbReference>
<evidence type="ECO:0000256" key="1">
    <source>
        <dbReference type="ARBA" id="ARBA00022574"/>
    </source>
</evidence>
<keyword evidence="7" id="KW-1185">Reference proteome</keyword>
<dbReference type="InterPro" id="IPR036322">
    <property type="entry name" value="WD40_repeat_dom_sf"/>
</dbReference>
<dbReference type="Gene3D" id="2.130.10.10">
    <property type="entry name" value="YVTN repeat-like/Quinoprotein amine dehydrogenase"/>
    <property type="match status" value="1"/>
</dbReference>
<reference evidence="7" key="1">
    <citation type="journal article" date="2024" name="IScience">
        <title>Strigolactones Initiate the Formation of Haustorium-like Structures in Castilleja.</title>
        <authorList>
            <person name="Buerger M."/>
            <person name="Peterson D."/>
            <person name="Chory J."/>
        </authorList>
    </citation>
    <scope>NUCLEOTIDE SEQUENCE [LARGE SCALE GENOMIC DNA]</scope>
</reference>
<dbReference type="InterPro" id="IPR001680">
    <property type="entry name" value="WD40_rpt"/>
</dbReference>
<gene>
    <name evidence="6" type="primary">TRIP-1_8</name>
    <name evidence="6" type="ORF">CASFOL_041515</name>
</gene>
<evidence type="ECO:0000256" key="3">
    <source>
        <dbReference type="ARBA" id="ARBA00038394"/>
    </source>
</evidence>
<keyword evidence="6" id="KW-0648">Protein biosynthesis</keyword>
<comment type="similarity">
    <text evidence="3">Belongs to the WD repeat STRAP family.</text>
</comment>
<evidence type="ECO:0000256" key="5">
    <source>
        <dbReference type="PROSITE-ProRule" id="PRU00221"/>
    </source>
</evidence>
<name>A0ABD3BCP1_9LAMI</name>
<dbReference type="InterPro" id="IPR015943">
    <property type="entry name" value="WD40/YVTN_repeat-like_dom_sf"/>
</dbReference>
<keyword evidence="6" id="KW-0396">Initiation factor</keyword>
<proteinExistence type="inferred from homology"/>
<evidence type="ECO:0000256" key="2">
    <source>
        <dbReference type="ARBA" id="ARBA00022737"/>
    </source>
</evidence>
<accession>A0ABD3BCP1</accession>
<feature type="repeat" description="WD" evidence="5">
    <location>
        <begin position="54"/>
        <end position="95"/>
    </location>
</feature>
<comment type="caution">
    <text evidence="6">The sequence shown here is derived from an EMBL/GenBank/DDBJ whole genome shotgun (WGS) entry which is preliminary data.</text>
</comment>
<dbReference type="AlphaFoldDB" id="A0ABD3BCP1"/>
<dbReference type="SUPFAM" id="SSF50978">
    <property type="entry name" value="WD40 repeat-like"/>
    <property type="match status" value="1"/>
</dbReference>